<dbReference type="GO" id="GO:0005737">
    <property type="term" value="C:cytoplasm"/>
    <property type="evidence" value="ECO:0007669"/>
    <property type="project" value="TreeGrafter"/>
</dbReference>
<dbReference type="SUPFAM" id="SSF56801">
    <property type="entry name" value="Acetyl-CoA synthetase-like"/>
    <property type="match status" value="1"/>
</dbReference>
<dbReference type="SMART" id="SM00823">
    <property type="entry name" value="PKS_PP"/>
    <property type="match status" value="2"/>
</dbReference>
<keyword evidence="1" id="KW-0596">Phosphopantetheine</keyword>
<dbReference type="InterPro" id="IPR042104">
    <property type="entry name" value="PKS_dehydratase_sf"/>
</dbReference>
<feature type="domain" description="Carrier" evidence="6">
    <location>
        <begin position="1324"/>
        <end position="1400"/>
    </location>
</feature>
<dbReference type="Pfam" id="PF00668">
    <property type="entry name" value="Condensation"/>
    <property type="match status" value="1"/>
</dbReference>
<feature type="compositionally biased region" description="Polar residues" evidence="5">
    <location>
        <begin position="1210"/>
        <end position="1227"/>
    </location>
</feature>
<dbReference type="InterPro" id="IPR013120">
    <property type="entry name" value="FAR_NAD-bd"/>
</dbReference>
<proteinExistence type="predicted"/>
<dbReference type="InterPro" id="IPR020845">
    <property type="entry name" value="AMP-binding_CS"/>
</dbReference>
<gene>
    <name evidence="8" type="ORF">QBC40DRAFT_340719</name>
</gene>
<feature type="domain" description="Carrier" evidence="6">
    <location>
        <begin position="1232"/>
        <end position="1308"/>
    </location>
</feature>
<reference evidence="8" key="2">
    <citation type="submission" date="2023-05" db="EMBL/GenBank/DDBJ databases">
        <authorList>
            <consortium name="Lawrence Berkeley National Laboratory"/>
            <person name="Steindorff A."/>
            <person name="Hensen N."/>
            <person name="Bonometti L."/>
            <person name="Westerberg I."/>
            <person name="Brannstrom I.O."/>
            <person name="Guillou S."/>
            <person name="Cros-Aarteil S."/>
            <person name="Calhoun S."/>
            <person name="Haridas S."/>
            <person name="Kuo A."/>
            <person name="Mondo S."/>
            <person name="Pangilinan J."/>
            <person name="Riley R."/>
            <person name="Labutti K."/>
            <person name="Andreopoulos B."/>
            <person name="Lipzen A."/>
            <person name="Chen C."/>
            <person name="Yanf M."/>
            <person name="Daum C."/>
            <person name="Ng V."/>
            <person name="Clum A."/>
            <person name="Ohm R."/>
            <person name="Martin F."/>
            <person name="Silar P."/>
            <person name="Natvig D."/>
            <person name="Lalanne C."/>
            <person name="Gautier V."/>
            <person name="Ament-Velasquez S.L."/>
            <person name="Kruys A."/>
            <person name="Hutchinson M.I."/>
            <person name="Powell A.J."/>
            <person name="Barry K."/>
            <person name="Miller A.N."/>
            <person name="Grigoriev I.V."/>
            <person name="Debuchy R."/>
            <person name="Gladieux P."/>
            <person name="Thoren M.H."/>
            <person name="Johannesson H."/>
        </authorList>
    </citation>
    <scope>NUCLEOTIDE SEQUENCE</scope>
    <source>
        <strain evidence="8">CBS 315.58</strain>
    </source>
</reference>
<evidence type="ECO:0000313" key="9">
    <source>
        <dbReference type="Proteomes" id="UP001303160"/>
    </source>
</evidence>
<dbReference type="PANTHER" id="PTHR45527">
    <property type="entry name" value="NONRIBOSOMAL PEPTIDE SYNTHETASE"/>
    <property type="match status" value="1"/>
</dbReference>
<evidence type="ECO:0000313" key="8">
    <source>
        <dbReference type="EMBL" id="KAK4199185.1"/>
    </source>
</evidence>
<dbReference type="GO" id="GO:0043041">
    <property type="term" value="P:amino acid activation for nonribosomal peptide biosynthetic process"/>
    <property type="evidence" value="ECO:0007669"/>
    <property type="project" value="TreeGrafter"/>
</dbReference>
<dbReference type="InterPro" id="IPR049900">
    <property type="entry name" value="PKS_mFAS_DH"/>
</dbReference>
<dbReference type="PROSITE" id="PS50075">
    <property type="entry name" value="CARRIER"/>
    <property type="match status" value="2"/>
</dbReference>
<name>A0AAN6XEI9_9PEZI</name>
<dbReference type="InterPro" id="IPR001242">
    <property type="entry name" value="Condensation_dom"/>
</dbReference>
<dbReference type="InterPro" id="IPR009081">
    <property type="entry name" value="PP-bd_ACP"/>
</dbReference>
<dbReference type="Gene3D" id="3.40.50.720">
    <property type="entry name" value="NAD(P)-binding Rossmann-like Domain"/>
    <property type="match status" value="1"/>
</dbReference>
<dbReference type="Gene3D" id="1.10.1200.10">
    <property type="entry name" value="ACP-like"/>
    <property type="match status" value="2"/>
</dbReference>
<comment type="caution">
    <text evidence="8">The sequence shown here is derived from an EMBL/GenBank/DDBJ whole genome shotgun (WGS) entry which is preliminary data.</text>
</comment>
<dbReference type="Pfam" id="PF07993">
    <property type="entry name" value="NAD_binding_4"/>
    <property type="match status" value="1"/>
</dbReference>
<keyword evidence="3" id="KW-0436">Ligase</keyword>
<dbReference type="InterPro" id="IPR036736">
    <property type="entry name" value="ACP-like_sf"/>
</dbReference>
<dbReference type="Gene3D" id="3.40.50.12780">
    <property type="entry name" value="N-terminal domain of ligase-like"/>
    <property type="match status" value="1"/>
</dbReference>
<dbReference type="PROSITE" id="PS52019">
    <property type="entry name" value="PKS_MFAS_DH"/>
    <property type="match status" value="1"/>
</dbReference>
<dbReference type="EMBL" id="MU863935">
    <property type="protein sequence ID" value="KAK4199185.1"/>
    <property type="molecule type" value="Genomic_DNA"/>
</dbReference>
<dbReference type="InterPro" id="IPR045851">
    <property type="entry name" value="AMP-bd_C_sf"/>
</dbReference>
<feature type="compositionally biased region" description="Basic and acidic residues" evidence="5">
    <location>
        <begin position="163"/>
        <end position="176"/>
    </location>
</feature>
<keyword evidence="2" id="KW-0597">Phosphoprotein</keyword>
<feature type="region of interest" description="Disordered" evidence="5">
    <location>
        <begin position="1308"/>
        <end position="1327"/>
    </location>
</feature>
<organism evidence="8 9">
    <name type="scientific">Triangularia verruculosa</name>
    <dbReference type="NCBI Taxonomy" id="2587418"/>
    <lineage>
        <taxon>Eukaryota</taxon>
        <taxon>Fungi</taxon>
        <taxon>Dikarya</taxon>
        <taxon>Ascomycota</taxon>
        <taxon>Pezizomycotina</taxon>
        <taxon>Sordariomycetes</taxon>
        <taxon>Sordariomycetidae</taxon>
        <taxon>Sordariales</taxon>
        <taxon>Podosporaceae</taxon>
        <taxon>Triangularia</taxon>
    </lineage>
</organism>
<dbReference type="GO" id="GO:0031177">
    <property type="term" value="F:phosphopantetheine binding"/>
    <property type="evidence" value="ECO:0007669"/>
    <property type="project" value="InterPro"/>
</dbReference>
<dbReference type="Gene3D" id="3.30.559.30">
    <property type="entry name" value="Nonribosomal peptide synthetase, condensation domain"/>
    <property type="match status" value="1"/>
</dbReference>
<dbReference type="GO" id="GO:0044550">
    <property type="term" value="P:secondary metabolite biosynthetic process"/>
    <property type="evidence" value="ECO:0007669"/>
    <property type="project" value="TreeGrafter"/>
</dbReference>
<dbReference type="SUPFAM" id="SSF47336">
    <property type="entry name" value="ACP-like"/>
    <property type="match status" value="2"/>
</dbReference>
<feature type="region of interest" description="N-terminal hotdog fold" evidence="4">
    <location>
        <begin position="10"/>
        <end position="149"/>
    </location>
</feature>
<feature type="compositionally biased region" description="Low complexity" evidence="5">
    <location>
        <begin position="1308"/>
        <end position="1326"/>
    </location>
</feature>
<protein>
    <submittedName>
        <fullName evidence="8">Hybrid NRPS/PKS enzyme</fullName>
    </submittedName>
</protein>
<dbReference type="InterPro" id="IPR000873">
    <property type="entry name" value="AMP-dep_synth/lig_dom"/>
</dbReference>
<evidence type="ECO:0000256" key="3">
    <source>
        <dbReference type="ARBA" id="ARBA00022598"/>
    </source>
</evidence>
<dbReference type="Pfam" id="PF00550">
    <property type="entry name" value="PP-binding"/>
    <property type="match status" value="2"/>
</dbReference>
<feature type="active site" description="Proton acceptor; for dehydratase activity" evidence="4">
    <location>
        <position position="42"/>
    </location>
</feature>
<accession>A0AAN6XEI9</accession>
<dbReference type="CDD" id="cd05930">
    <property type="entry name" value="A_NRPS"/>
    <property type="match status" value="1"/>
</dbReference>
<evidence type="ECO:0000256" key="1">
    <source>
        <dbReference type="ARBA" id="ARBA00022450"/>
    </source>
</evidence>
<evidence type="ECO:0000259" key="7">
    <source>
        <dbReference type="PROSITE" id="PS52019"/>
    </source>
</evidence>
<sequence length="1791" mass="197016">MSTSTYSHVHSFLGVVTTDPLGLGVTWRNTLSVSELLCHLGHQDVLLPSIFPVAGYVRMASEASLALLGTRILRKFELDDFFVERDIALARKEDRIYLELEFQSTGRHDRLGDRTDFVNFRVRSRHINTTNTTKELNALGCIRLRSSSRHPETPAPAPNGTIKTREHSKAPPKIEELPGDTAKHTSGHAVVKTLPMSFGQSGFWFMTHLVADPTFFNGTVTFLITTKTKLDLNALARVVDQMAAQHEGLRTAFFSDSKTHQPLQGVLDKPRLHLETKTIASPDQVRIEIGALNRHVYDITHGQSLRLLLLTESPTRHHLIVGYHHINIDGMSIMALTDHLRQAYGGQSLPPPFQQNEFSKRQRERLETGQYDEDIRFWKHEFQNLPEILPILPISPNTALRSSRPATRTSYRHVRAERRLESRITAKLLELRKQGHIQSPFTLYLTIFQILLGRLAETEDLCIGVASANRQNDAESMGSIGIFLNLFALRLRSNLSKSFLDLLQENKAKALAGLKHSSVPFDVVLDEVGAVRHPSHSPLFQAFLNYIPVAEDRPFGPDGTIKNSNYEIGETIYDIMLAVIDPPVGDSWIAIMVQKELYNQSDAQILLDCFMNLMEAFTGDIHLSGRAPQMFNKDAVENAITLGQGVGLDMNFGSLVAQLDGVSAKHSNDLALKDTEGTAMSYKDMMVRSIAITHALSASSNVKPRSRIGVLQEPTVDWICCMLGIWRFGGSYVPLEVTQGVGRLKSIVRDADLAAVLVHHATRMLCKEVIAGGTEFTSPIIIDITALEDSSGVSPSFYIAQPSDEAIVLYTSGSTGVPKGISLPHRMVINTINGFLHAFPMKPQTVLQQIALSFDVSWWQTLLGLVTGGSVLVAGKDARRDPLALTELIASQGITLTLAVPSEAVSWLQHGVGFDQLRQSSWEYHISAGEAIGNNLVELLRDLQKPDMRLINAYGPAETIVPHAYEVPYLEPDHSPVIPIGRVLPNYSVYIIDPNNHPVPCGVPGQIVIGGAGVASGYIRQPEFTAAKFPKDLLADARAVSNGWTHAHLSGDRGYVREDGVFVALGRMNGDTQVKLRGQRFELREVEAAMVAAGKGDIMEVVCHVRHRGDEKDAASAFLVAHVVLSHQAQQIYGGITGAAVDKRLREIVADLSNLPQYMRPALVVSLLSMPLSHHGKIDRRALSKAPLNSGESTASTGNSQLPAKRLATNMPTPKNSMATSPHSASESVASTPFLREMEEIWREVLGNLVSKSQLDQNSDFFLAGGNSLLLINVKNKIKERTKHDIPLLDLLQGTTLGKMAAAVASTAAVTPEAPRSANSERSSNSNDKMKQIWASVLGRIADANTIGPDSDFFLAGGNSLLLIGIQREVNKDFGVLLPLPKLFEANTLAKMSALLDTTLAASKTVRTSDVVAIDWQKEVAFKEAVPGTKRINRGPRGVDVTDITVILTGATGFLGRHILHQLLPNPLVKIIHCIAVRNTSKFPSRILDSPKIALYPGDLRDPNLGLSPVITQQIFTPSSPTTKTVIIHNGADINFLRPYPVLRPANFLSTKTLVRFMLKYSNPISASPPTFHFISTAGVAQLGTSDLYEEPLFLHQHQPPDPTANGYVLSKYASEQYLHNAHLASGLPITIHRPSYILGDDAPQLDIMHNVLLYSEKLQTVPKMPAVERWLQFVGIDEVARDIAIDVLSTEPFRDDVKYRNHCGDTQNWVRLDQLAGYLTKKHAGKVQFGETGSERWLPLAERAGLPGEVAGYLGDLIGRNGKDSKLWVFPRVLKGTCGRAGQWRRMGKL</sequence>
<dbReference type="InterPro" id="IPR042099">
    <property type="entry name" value="ANL_N_sf"/>
</dbReference>
<feature type="domain" description="PKS/mFAS DH" evidence="7">
    <location>
        <begin position="10"/>
        <end position="350"/>
    </location>
</feature>
<feature type="region of interest" description="Disordered" evidence="5">
    <location>
        <begin position="1186"/>
        <end position="1227"/>
    </location>
</feature>
<dbReference type="Gene3D" id="3.30.300.30">
    <property type="match status" value="1"/>
</dbReference>
<dbReference type="Gene3D" id="3.30.559.10">
    <property type="entry name" value="Chloramphenicol acetyltransferase-like domain"/>
    <property type="match status" value="1"/>
</dbReference>
<dbReference type="Gene3D" id="3.10.129.110">
    <property type="entry name" value="Polyketide synthase dehydratase"/>
    <property type="match status" value="1"/>
</dbReference>
<evidence type="ECO:0000256" key="2">
    <source>
        <dbReference type="ARBA" id="ARBA00022553"/>
    </source>
</evidence>
<keyword evidence="9" id="KW-1185">Reference proteome</keyword>
<dbReference type="InterPro" id="IPR020806">
    <property type="entry name" value="PKS_PP-bd"/>
</dbReference>
<evidence type="ECO:0000259" key="6">
    <source>
        <dbReference type="PROSITE" id="PS50075"/>
    </source>
</evidence>
<dbReference type="InterPro" id="IPR036291">
    <property type="entry name" value="NAD(P)-bd_dom_sf"/>
</dbReference>
<feature type="compositionally biased region" description="Polar residues" evidence="5">
    <location>
        <begin position="1190"/>
        <end position="1202"/>
    </location>
</feature>
<dbReference type="SUPFAM" id="SSF52777">
    <property type="entry name" value="CoA-dependent acyltransferases"/>
    <property type="match status" value="2"/>
</dbReference>
<dbReference type="Pfam" id="PF00501">
    <property type="entry name" value="AMP-binding"/>
    <property type="match status" value="1"/>
</dbReference>
<dbReference type="CDD" id="cd19532">
    <property type="entry name" value="C_PKS-NRPS"/>
    <property type="match status" value="1"/>
</dbReference>
<feature type="region of interest" description="C-terminal hotdog fold" evidence="4">
    <location>
        <begin position="182"/>
        <end position="350"/>
    </location>
</feature>
<dbReference type="Proteomes" id="UP001303160">
    <property type="component" value="Unassembled WGS sequence"/>
</dbReference>
<evidence type="ECO:0000256" key="5">
    <source>
        <dbReference type="SAM" id="MobiDB-lite"/>
    </source>
</evidence>
<dbReference type="GO" id="GO:0016874">
    <property type="term" value="F:ligase activity"/>
    <property type="evidence" value="ECO:0007669"/>
    <property type="project" value="UniProtKB-KW"/>
</dbReference>
<dbReference type="SUPFAM" id="SSF51735">
    <property type="entry name" value="NAD(P)-binding Rossmann-fold domains"/>
    <property type="match status" value="1"/>
</dbReference>
<evidence type="ECO:0000256" key="4">
    <source>
        <dbReference type="PROSITE-ProRule" id="PRU01363"/>
    </source>
</evidence>
<dbReference type="PROSITE" id="PS00455">
    <property type="entry name" value="AMP_BINDING"/>
    <property type="match status" value="1"/>
</dbReference>
<dbReference type="PANTHER" id="PTHR45527:SF1">
    <property type="entry name" value="FATTY ACID SYNTHASE"/>
    <property type="match status" value="1"/>
</dbReference>
<reference evidence="8" key="1">
    <citation type="journal article" date="2023" name="Mol. Phylogenet. Evol.">
        <title>Genome-scale phylogeny and comparative genomics of the fungal order Sordariales.</title>
        <authorList>
            <person name="Hensen N."/>
            <person name="Bonometti L."/>
            <person name="Westerberg I."/>
            <person name="Brannstrom I.O."/>
            <person name="Guillou S."/>
            <person name="Cros-Aarteil S."/>
            <person name="Calhoun S."/>
            <person name="Haridas S."/>
            <person name="Kuo A."/>
            <person name="Mondo S."/>
            <person name="Pangilinan J."/>
            <person name="Riley R."/>
            <person name="LaButti K."/>
            <person name="Andreopoulos B."/>
            <person name="Lipzen A."/>
            <person name="Chen C."/>
            <person name="Yan M."/>
            <person name="Daum C."/>
            <person name="Ng V."/>
            <person name="Clum A."/>
            <person name="Steindorff A."/>
            <person name="Ohm R.A."/>
            <person name="Martin F."/>
            <person name="Silar P."/>
            <person name="Natvig D.O."/>
            <person name="Lalanne C."/>
            <person name="Gautier V."/>
            <person name="Ament-Velasquez S.L."/>
            <person name="Kruys A."/>
            <person name="Hutchinson M.I."/>
            <person name="Powell A.J."/>
            <person name="Barry K."/>
            <person name="Miller A.N."/>
            <person name="Grigoriev I.V."/>
            <person name="Debuchy R."/>
            <person name="Gladieux P."/>
            <person name="Hiltunen Thoren M."/>
            <person name="Johannesson H."/>
        </authorList>
    </citation>
    <scope>NUCLEOTIDE SEQUENCE</scope>
    <source>
        <strain evidence="8">CBS 315.58</strain>
    </source>
</reference>
<feature type="active site" description="Proton donor; for dehydratase activity" evidence="4">
    <location>
        <position position="256"/>
    </location>
</feature>
<dbReference type="InterPro" id="IPR023213">
    <property type="entry name" value="CAT-like_dom_sf"/>
</dbReference>
<feature type="region of interest" description="Disordered" evidence="5">
    <location>
        <begin position="147"/>
        <end position="183"/>
    </location>
</feature>